<name>A0A6C0L297_9ZZZZ</name>
<dbReference type="InterPro" id="IPR011009">
    <property type="entry name" value="Kinase-like_dom_sf"/>
</dbReference>
<evidence type="ECO:0000313" key="1">
    <source>
        <dbReference type="EMBL" id="QHU22980.1"/>
    </source>
</evidence>
<accession>A0A6C0L297</accession>
<dbReference type="SUPFAM" id="SSF56112">
    <property type="entry name" value="Protein kinase-like (PK-like)"/>
    <property type="match status" value="1"/>
</dbReference>
<evidence type="ECO:0008006" key="2">
    <source>
        <dbReference type="Google" id="ProtNLM"/>
    </source>
</evidence>
<proteinExistence type="predicted"/>
<dbReference type="Gene3D" id="1.10.510.10">
    <property type="entry name" value="Transferase(Phosphotransferase) domain 1"/>
    <property type="match status" value="1"/>
</dbReference>
<protein>
    <recommendedName>
        <fullName evidence="2">Protein kinase domain-containing protein</fullName>
    </recommendedName>
</protein>
<sequence length="165" mass="19869">MDKTKNFRILKKDYIGCVKLYEDNIVVKRPYYRRSGTFMYENEIKWLKILKDTDIAVELLSYEKNGKDKIIRTRYWGEPITKETLPSDWELQRDHIMNTLKEYNCIHNDIKPVEILVKDGKIRLCDFGWSYEYNTKNPKEWNHLGNNQESDIDCFNNSIKQIMNC</sequence>
<dbReference type="AlphaFoldDB" id="A0A6C0L297"/>
<organism evidence="1">
    <name type="scientific">viral metagenome</name>
    <dbReference type="NCBI Taxonomy" id="1070528"/>
    <lineage>
        <taxon>unclassified sequences</taxon>
        <taxon>metagenomes</taxon>
        <taxon>organismal metagenomes</taxon>
    </lineage>
</organism>
<dbReference type="EMBL" id="MN741020">
    <property type="protein sequence ID" value="QHU22980.1"/>
    <property type="molecule type" value="Genomic_DNA"/>
</dbReference>
<reference evidence="1" key="1">
    <citation type="journal article" date="2020" name="Nature">
        <title>Giant virus diversity and host interactions through global metagenomics.</title>
        <authorList>
            <person name="Schulz F."/>
            <person name="Roux S."/>
            <person name="Paez-Espino D."/>
            <person name="Jungbluth S."/>
            <person name="Walsh D.A."/>
            <person name="Denef V.J."/>
            <person name="McMahon K.D."/>
            <person name="Konstantinidis K.T."/>
            <person name="Eloe-Fadrosh E.A."/>
            <person name="Kyrpides N.C."/>
            <person name="Woyke T."/>
        </authorList>
    </citation>
    <scope>NUCLEOTIDE SEQUENCE</scope>
    <source>
        <strain evidence="1">GVMAG-S-ERX555907-63</strain>
    </source>
</reference>